<evidence type="ECO:0000259" key="1">
    <source>
        <dbReference type="Pfam" id="PF08242"/>
    </source>
</evidence>
<dbReference type="EMBL" id="FNDN01000023">
    <property type="protein sequence ID" value="SDJ31131.1"/>
    <property type="molecule type" value="Genomic_DNA"/>
</dbReference>
<dbReference type="InterPro" id="IPR029063">
    <property type="entry name" value="SAM-dependent_MTases_sf"/>
</dbReference>
<reference evidence="2 3" key="1">
    <citation type="submission" date="2016-10" db="EMBL/GenBank/DDBJ databases">
        <authorList>
            <person name="de Groot N.N."/>
        </authorList>
    </citation>
    <scope>NUCLEOTIDE SEQUENCE [LARGE SCALE GENOMIC DNA]</scope>
    <source>
        <strain evidence="2 3">DSM 44892</strain>
    </source>
</reference>
<organism evidence="2 3">
    <name type="scientific">Rhodococcus triatomae</name>
    <dbReference type="NCBI Taxonomy" id="300028"/>
    <lineage>
        <taxon>Bacteria</taxon>
        <taxon>Bacillati</taxon>
        <taxon>Actinomycetota</taxon>
        <taxon>Actinomycetes</taxon>
        <taxon>Mycobacteriales</taxon>
        <taxon>Nocardiaceae</taxon>
        <taxon>Rhodococcus</taxon>
    </lineage>
</organism>
<dbReference type="RefSeq" id="WP_072740253.1">
    <property type="nucleotide sequence ID" value="NZ_CP048813.1"/>
</dbReference>
<proteinExistence type="predicted"/>
<keyword evidence="3" id="KW-1185">Reference proteome</keyword>
<name>A0A1G8SPL6_9NOCA</name>
<dbReference type="AlphaFoldDB" id="A0A1G8SPL6"/>
<gene>
    <name evidence="2" type="ORF">SAMN05444695_12312</name>
</gene>
<evidence type="ECO:0000313" key="2">
    <source>
        <dbReference type="EMBL" id="SDJ31131.1"/>
    </source>
</evidence>
<protein>
    <submittedName>
        <fullName evidence="2">Methyltransferase domain-containing protein</fullName>
    </submittedName>
</protein>
<keyword evidence="2" id="KW-0808">Transferase</keyword>
<sequence length="228" mass="25773">MSDANVAAREREGYRLYSSKFVLGTYNLHTVWFNTRFVWRCSSERMLERYRSFTGARHLDIGPGTGWYLERTPLPEPGAEVTLFDLNRDVLATSSRVLRDRGWTVHEHVGSVLEPFDGLGPFDSVAANFVFHCVPGGWDTKYVTFESVARALTDDGVFFGSTIPSIGVTHSVAGRVNQWLYQKVTKTFHNEADDVEGLREGLEKYFADVDVRVEGGVALFEARRPRRG</sequence>
<dbReference type="Pfam" id="PF08242">
    <property type="entry name" value="Methyltransf_12"/>
    <property type="match status" value="1"/>
</dbReference>
<dbReference type="GO" id="GO:0008168">
    <property type="term" value="F:methyltransferase activity"/>
    <property type="evidence" value="ECO:0007669"/>
    <property type="project" value="UniProtKB-KW"/>
</dbReference>
<feature type="domain" description="Methyltransferase type 12" evidence="1">
    <location>
        <begin position="59"/>
        <end position="158"/>
    </location>
</feature>
<dbReference type="PIRSF" id="PIRSF011491">
    <property type="entry name" value="Mtase_YbcY_prd"/>
    <property type="match status" value="1"/>
</dbReference>
<dbReference type="InterPro" id="IPR013217">
    <property type="entry name" value="Methyltransf_12"/>
</dbReference>
<dbReference type="InterPro" id="IPR016584">
    <property type="entry name" value="MeTrfase_VrtF"/>
</dbReference>
<dbReference type="CDD" id="cd02440">
    <property type="entry name" value="AdoMet_MTases"/>
    <property type="match status" value="1"/>
</dbReference>
<keyword evidence="2" id="KW-0489">Methyltransferase</keyword>
<dbReference type="Proteomes" id="UP000183263">
    <property type="component" value="Unassembled WGS sequence"/>
</dbReference>
<accession>A0A1G8SPL6</accession>
<dbReference type="Gene3D" id="3.40.50.150">
    <property type="entry name" value="Vaccinia Virus protein VP39"/>
    <property type="match status" value="1"/>
</dbReference>
<dbReference type="GO" id="GO:0032259">
    <property type="term" value="P:methylation"/>
    <property type="evidence" value="ECO:0007669"/>
    <property type="project" value="UniProtKB-KW"/>
</dbReference>
<evidence type="ECO:0000313" key="3">
    <source>
        <dbReference type="Proteomes" id="UP000183263"/>
    </source>
</evidence>
<dbReference type="SUPFAM" id="SSF53335">
    <property type="entry name" value="S-adenosyl-L-methionine-dependent methyltransferases"/>
    <property type="match status" value="1"/>
</dbReference>